<dbReference type="KEGG" id="ttf:THTE_3623"/>
<dbReference type="EMBL" id="CP018477">
    <property type="protein sequence ID" value="ASV76224.1"/>
    <property type="molecule type" value="Genomic_DNA"/>
</dbReference>
<sequence length="51" mass="5620">MQRRLQNGIASVVSGSNCLPQMGHLNLAIVFQCEPVQKVHPLCFVSRNSPN</sequence>
<accession>A0A286RJV7</accession>
<dbReference type="Proteomes" id="UP000215086">
    <property type="component" value="Chromosome"/>
</dbReference>
<dbReference type="AlphaFoldDB" id="A0A286RJV7"/>
<proteinExistence type="predicted"/>
<name>A0A286RJV7_9BACT</name>
<evidence type="ECO:0000313" key="1">
    <source>
        <dbReference type="EMBL" id="ASV76224.1"/>
    </source>
</evidence>
<reference evidence="1 2" key="1">
    <citation type="journal article" name="Front. Microbiol.">
        <title>Sugar Metabolism of the First Thermophilic Planctomycete Thermogutta terrifontis: Comparative Genomic and Transcriptomic Approaches.</title>
        <authorList>
            <person name="Elcheninov A.G."/>
            <person name="Menzel P."/>
            <person name="Gudbergsdottir S.R."/>
            <person name="Slesarev A.I."/>
            <person name="Kadnikov V.V."/>
            <person name="Krogh A."/>
            <person name="Bonch-Osmolovskaya E.A."/>
            <person name="Peng X."/>
            <person name="Kublanov I.V."/>
        </authorList>
    </citation>
    <scope>NUCLEOTIDE SEQUENCE [LARGE SCALE GENOMIC DNA]</scope>
    <source>
        <strain evidence="1 2">R1</strain>
    </source>
</reference>
<protein>
    <submittedName>
        <fullName evidence="1">Uncharacterized protein</fullName>
    </submittedName>
</protein>
<keyword evidence="2" id="KW-1185">Reference proteome</keyword>
<gene>
    <name evidence="1" type="ORF">THTE_3623</name>
</gene>
<evidence type="ECO:0000313" key="2">
    <source>
        <dbReference type="Proteomes" id="UP000215086"/>
    </source>
</evidence>
<organism evidence="1 2">
    <name type="scientific">Thermogutta terrifontis</name>
    <dbReference type="NCBI Taxonomy" id="1331910"/>
    <lineage>
        <taxon>Bacteria</taxon>
        <taxon>Pseudomonadati</taxon>
        <taxon>Planctomycetota</taxon>
        <taxon>Planctomycetia</taxon>
        <taxon>Pirellulales</taxon>
        <taxon>Thermoguttaceae</taxon>
        <taxon>Thermogutta</taxon>
    </lineage>
</organism>